<comment type="caution">
    <text evidence="1">The sequence shown here is derived from an EMBL/GenBank/DDBJ whole genome shotgun (WGS) entry which is preliminary data.</text>
</comment>
<evidence type="ECO:0000313" key="1">
    <source>
        <dbReference type="EMBL" id="MFE3871139.1"/>
    </source>
</evidence>
<organism evidence="1 2">
    <name type="scientific">Flavobacterium zhoui</name>
    <dbReference type="NCBI Taxonomy" id="3230414"/>
    <lineage>
        <taxon>Bacteria</taxon>
        <taxon>Pseudomonadati</taxon>
        <taxon>Bacteroidota</taxon>
        <taxon>Flavobacteriia</taxon>
        <taxon>Flavobacteriales</taxon>
        <taxon>Flavobacteriaceae</taxon>
        <taxon>Flavobacterium</taxon>
    </lineage>
</organism>
<keyword evidence="2" id="KW-1185">Reference proteome</keyword>
<dbReference type="EMBL" id="JBHZPY010000005">
    <property type="protein sequence ID" value="MFE3871139.1"/>
    <property type="molecule type" value="Genomic_DNA"/>
</dbReference>
<dbReference type="Proteomes" id="UP001600107">
    <property type="component" value="Unassembled WGS sequence"/>
</dbReference>
<name>A0ABW6I6D8_9FLAO</name>
<proteinExistence type="predicted"/>
<reference evidence="1 2" key="1">
    <citation type="submission" date="2024-06" db="EMBL/GenBank/DDBJ databases">
        <title>Flavobacterium spp. isolated from glacier.</title>
        <authorList>
            <person name="Han D."/>
        </authorList>
    </citation>
    <scope>NUCLEOTIDE SEQUENCE [LARGE SCALE GENOMIC DNA]</scope>
    <source>
        <strain evidence="1 2">ZS1P70</strain>
    </source>
</reference>
<gene>
    <name evidence="1" type="ORF">ACFX5F_07870</name>
</gene>
<protein>
    <recommendedName>
        <fullName evidence="3">Glycosyl transferase family 1</fullName>
    </recommendedName>
</protein>
<evidence type="ECO:0008006" key="3">
    <source>
        <dbReference type="Google" id="ProtNLM"/>
    </source>
</evidence>
<sequence length="69" mass="7941">MKFEKGIKMLIVSTYPPRECGIATFSNDIVNAVKTVFGNTLPIEVCALQNNEYHFQYGDEVEYILRSFF</sequence>
<dbReference type="RefSeq" id="WP_379851519.1">
    <property type="nucleotide sequence ID" value="NZ_JBHZPY010000005.1"/>
</dbReference>
<accession>A0ABW6I6D8</accession>
<evidence type="ECO:0000313" key="2">
    <source>
        <dbReference type="Proteomes" id="UP001600107"/>
    </source>
</evidence>